<accession>A0A8J3PP98</accession>
<dbReference type="Proteomes" id="UP000653674">
    <property type="component" value="Unassembled WGS sequence"/>
</dbReference>
<feature type="compositionally biased region" description="Pro residues" evidence="1">
    <location>
        <begin position="161"/>
        <end position="170"/>
    </location>
</feature>
<evidence type="ECO:0000313" key="2">
    <source>
        <dbReference type="EMBL" id="GIG76159.1"/>
    </source>
</evidence>
<evidence type="ECO:0000256" key="1">
    <source>
        <dbReference type="SAM" id="MobiDB-lite"/>
    </source>
</evidence>
<reference evidence="2" key="1">
    <citation type="submission" date="2021-01" db="EMBL/GenBank/DDBJ databases">
        <title>Whole genome shotgun sequence of Planosporangium flavigriseum NBRC 105377.</title>
        <authorList>
            <person name="Komaki H."/>
            <person name="Tamura T."/>
        </authorList>
    </citation>
    <scope>NUCLEOTIDE SEQUENCE</scope>
    <source>
        <strain evidence="2">NBRC 105377</strain>
    </source>
</reference>
<feature type="compositionally biased region" description="Low complexity" evidence="1">
    <location>
        <begin position="26"/>
        <end position="39"/>
    </location>
</feature>
<feature type="compositionally biased region" description="Low complexity" evidence="1">
    <location>
        <begin position="119"/>
        <end position="160"/>
    </location>
</feature>
<evidence type="ECO:0000313" key="3">
    <source>
        <dbReference type="Proteomes" id="UP000653674"/>
    </source>
</evidence>
<dbReference type="RefSeq" id="WP_168079175.1">
    <property type="nucleotide sequence ID" value="NZ_BAAAQJ010000009.1"/>
</dbReference>
<gene>
    <name evidence="2" type="ORF">Pfl04_45630</name>
</gene>
<name>A0A8J3PP98_9ACTN</name>
<dbReference type="AlphaFoldDB" id="A0A8J3PP98"/>
<evidence type="ECO:0008006" key="4">
    <source>
        <dbReference type="Google" id="ProtNLM"/>
    </source>
</evidence>
<dbReference type="Pfam" id="PF12787">
    <property type="entry name" value="EcsC"/>
    <property type="match status" value="1"/>
</dbReference>
<feature type="compositionally biased region" description="Low complexity" evidence="1">
    <location>
        <begin position="94"/>
        <end position="111"/>
    </location>
</feature>
<comment type="caution">
    <text evidence="2">The sequence shown here is derived from an EMBL/GenBank/DDBJ whole genome shotgun (WGS) entry which is preliminary data.</text>
</comment>
<proteinExistence type="predicted"/>
<protein>
    <recommendedName>
        <fullName evidence="4">EcsC protein family protein</fullName>
    </recommendedName>
</protein>
<sequence>MEDDKTPASPRKRAAKAKPTDTSNPSAASDSTTTGASRAPRPHKIPPATFVPPTAPSDQPDPGQPTADPPFPRQSPSKIAKRAPKKTASSQDQPAAEGELPAAPAQRAAKTPAKKASKKAAAPRAAAAKKTTAAPPAKAAPPQKIAEPPAIVEPAATTPAPATPAPPAPQPEASSLWSTIKTNPGYATELLALAAVSHLGPLAQADLAWLRDTYPTATTQGLVRIATSRSVRQARTQGAVAGLLGPVAVLAETGALLWTQARLVLDLAAVYGRDPADPERAAELLTLQGVHPDLTSAREALAAARKVAVNGAGASDRQIIFALVRLAGRALGRMALARRAARLVPGAGAVLTGLLDGRATEQLAVRATKFYRT</sequence>
<dbReference type="EMBL" id="BONU01000046">
    <property type="protein sequence ID" value="GIG76159.1"/>
    <property type="molecule type" value="Genomic_DNA"/>
</dbReference>
<keyword evidence="3" id="KW-1185">Reference proteome</keyword>
<organism evidence="2 3">
    <name type="scientific">Planosporangium flavigriseum</name>
    <dbReference type="NCBI Taxonomy" id="373681"/>
    <lineage>
        <taxon>Bacteria</taxon>
        <taxon>Bacillati</taxon>
        <taxon>Actinomycetota</taxon>
        <taxon>Actinomycetes</taxon>
        <taxon>Micromonosporales</taxon>
        <taxon>Micromonosporaceae</taxon>
        <taxon>Planosporangium</taxon>
    </lineage>
</organism>
<dbReference type="InterPro" id="IPR024787">
    <property type="entry name" value="EcsC"/>
</dbReference>
<feature type="region of interest" description="Disordered" evidence="1">
    <location>
        <begin position="1"/>
        <end position="176"/>
    </location>
</feature>